<dbReference type="InterPro" id="IPR038157">
    <property type="entry name" value="FeoA_core_dom"/>
</dbReference>
<dbReference type="AlphaFoldDB" id="A0AAP4EY42"/>
<dbReference type="SMART" id="SM00899">
    <property type="entry name" value="FeoA"/>
    <property type="match status" value="1"/>
</dbReference>
<dbReference type="InterPro" id="IPR007167">
    <property type="entry name" value="Fe-transptr_FeoA-like"/>
</dbReference>
<name>A0AAP4EY42_9FIRM</name>
<accession>A0AAP4EY42</accession>
<dbReference type="Pfam" id="PF04023">
    <property type="entry name" value="FeoA"/>
    <property type="match status" value="1"/>
</dbReference>
<proteinExistence type="predicted"/>
<reference evidence="3 4" key="1">
    <citation type="submission" date="2023-05" db="EMBL/GenBank/DDBJ databases">
        <title>[ruminococcus] sp. nov., isolated from a pig farm feces dump.</title>
        <authorList>
            <person name="Chang Y.-H."/>
        </authorList>
    </citation>
    <scope>NUCLEOTIDE SEQUENCE [LARGE SCALE GENOMIC DNA]</scope>
    <source>
        <strain evidence="3 4">YH-rum2234</strain>
    </source>
</reference>
<evidence type="ECO:0000313" key="3">
    <source>
        <dbReference type="EMBL" id="MDI9241451.1"/>
    </source>
</evidence>
<feature type="domain" description="Ferrous iron transporter FeoA-like" evidence="2">
    <location>
        <begin position="5"/>
        <end position="77"/>
    </location>
</feature>
<evidence type="ECO:0000259" key="2">
    <source>
        <dbReference type="SMART" id="SM00899"/>
    </source>
</evidence>
<sequence length="82" mass="9136">MSSVITLDQLKPGEEAILTGISDTVSTARRLKELGFLPGTPLTCVLIKKRGETSAFDLRGTMIALRREDSSRLFARRNERRS</sequence>
<dbReference type="InterPro" id="IPR008988">
    <property type="entry name" value="Transcriptional_repressor_C"/>
</dbReference>
<dbReference type="Gene3D" id="2.30.30.90">
    <property type="match status" value="1"/>
</dbReference>
<dbReference type="Proteomes" id="UP001300383">
    <property type="component" value="Unassembled WGS sequence"/>
</dbReference>
<comment type="caution">
    <text evidence="3">The sequence shown here is derived from an EMBL/GenBank/DDBJ whole genome shotgun (WGS) entry which is preliminary data.</text>
</comment>
<keyword evidence="1" id="KW-0408">Iron</keyword>
<organism evidence="3 4">
    <name type="scientific">Fusibacillus kribbianus</name>
    <dbReference type="NCBI Taxonomy" id="3044208"/>
    <lineage>
        <taxon>Bacteria</taxon>
        <taxon>Bacillati</taxon>
        <taxon>Bacillota</taxon>
        <taxon>Clostridia</taxon>
        <taxon>Lachnospirales</taxon>
        <taxon>Lachnospiraceae</taxon>
        <taxon>Fusibacillus</taxon>
    </lineage>
</organism>
<dbReference type="SUPFAM" id="SSF50037">
    <property type="entry name" value="C-terminal domain of transcriptional repressors"/>
    <property type="match status" value="1"/>
</dbReference>
<dbReference type="RefSeq" id="WP_283229962.1">
    <property type="nucleotide sequence ID" value="NZ_JASGBQ010000003.1"/>
</dbReference>
<protein>
    <submittedName>
        <fullName evidence="3">FeoA family protein</fullName>
    </submittedName>
</protein>
<dbReference type="GO" id="GO:0046914">
    <property type="term" value="F:transition metal ion binding"/>
    <property type="evidence" value="ECO:0007669"/>
    <property type="project" value="InterPro"/>
</dbReference>
<dbReference type="EMBL" id="JASGBQ010000003">
    <property type="protein sequence ID" value="MDI9241451.1"/>
    <property type="molecule type" value="Genomic_DNA"/>
</dbReference>
<evidence type="ECO:0000313" key="4">
    <source>
        <dbReference type="Proteomes" id="UP001300383"/>
    </source>
</evidence>
<keyword evidence="4" id="KW-1185">Reference proteome</keyword>
<gene>
    <name evidence="3" type="ORF">QJ036_03030</name>
</gene>
<evidence type="ECO:0000256" key="1">
    <source>
        <dbReference type="ARBA" id="ARBA00023004"/>
    </source>
</evidence>